<dbReference type="SUPFAM" id="SSF47413">
    <property type="entry name" value="lambda repressor-like DNA-binding domains"/>
    <property type="match status" value="1"/>
</dbReference>
<evidence type="ECO:0000256" key="2">
    <source>
        <dbReference type="PROSITE-ProRule" id="PRU00169"/>
    </source>
</evidence>
<feature type="domain" description="Response regulatory" evidence="3">
    <location>
        <begin position="14"/>
        <end position="129"/>
    </location>
</feature>
<dbReference type="SMART" id="SM00530">
    <property type="entry name" value="HTH_XRE"/>
    <property type="match status" value="1"/>
</dbReference>
<organism evidence="5 6">
    <name type="scientific">Paludibaculum fermentans</name>
    <dbReference type="NCBI Taxonomy" id="1473598"/>
    <lineage>
        <taxon>Bacteria</taxon>
        <taxon>Pseudomonadati</taxon>
        <taxon>Acidobacteriota</taxon>
        <taxon>Terriglobia</taxon>
        <taxon>Bryobacterales</taxon>
        <taxon>Bryobacteraceae</taxon>
        <taxon>Paludibaculum</taxon>
    </lineage>
</organism>
<accession>A0A7S7SM02</accession>
<proteinExistence type="predicted"/>
<dbReference type="SMART" id="SM00448">
    <property type="entry name" value="REC"/>
    <property type="match status" value="1"/>
</dbReference>
<dbReference type="InterPro" id="IPR010982">
    <property type="entry name" value="Lambda_DNA-bd_dom_sf"/>
</dbReference>
<evidence type="ECO:0000313" key="6">
    <source>
        <dbReference type="Proteomes" id="UP000593892"/>
    </source>
</evidence>
<feature type="domain" description="HTH cro/C1-type" evidence="4">
    <location>
        <begin position="150"/>
        <end position="204"/>
    </location>
</feature>
<reference evidence="5 6" key="1">
    <citation type="submission" date="2020-10" db="EMBL/GenBank/DDBJ databases">
        <title>Complete genome sequence of Paludibaculum fermentans P105T, a facultatively anaerobic acidobacterium capable of dissimilatory Fe(III) reduction.</title>
        <authorList>
            <person name="Dedysh S.N."/>
            <person name="Beletsky A.V."/>
            <person name="Kulichevskaya I.S."/>
            <person name="Mardanov A.V."/>
            <person name="Ravin N.V."/>
        </authorList>
    </citation>
    <scope>NUCLEOTIDE SEQUENCE [LARGE SCALE GENOMIC DNA]</scope>
    <source>
        <strain evidence="5 6">P105</strain>
    </source>
</reference>
<dbReference type="EMBL" id="CP063849">
    <property type="protein sequence ID" value="QOY89919.1"/>
    <property type="molecule type" value="Genomic_DNA"/>
</dbReference>
<dbReference type="PANTHER" id="PTHR44591:SF3">
    <property type="entry name" value="RESPONSE REGULATORY DOMAIN-CONTAINING PROTEIN"/>
    <property type="match status" value="1"/>
</dbReference>
<dbReference type="Pfam" id="PF00072">
    <property type="entry name" value="Response_reg"/>
    <property type="match status" value="1"/>
</dbReference>
<evidence type="ECO:0000259" key="4">
    <source>
        <dbReference type="PROSITE" id="PS50943"/>
    </source>
</evidence>
<dbReference type="Pfam" id="PF01381">
    <property type="entry name" value="HTH_3"/>
    <property type="match status" value="1"/>
</dbReference>
<dbReference type="Gene3D" id="1.10.260.40">
    <property type="entry name" value="lambda repressor-like DNA-binding domains"/>
    <property type="match status" value="1"/>
</dbReference>
<gene>
    <name evidence="5" type="ORF">IRI77_08175</name>
</gene>
<name>A0A7S7SM02_PALFE</name>
<dbReference type="KEGG" id="pfer:IRI77_08175"/>
<dbReference type="PROSITE" id="PS50943">
    <property type="entry name" value="HTH_CROC1"/>
    <property type="match status" value="1"/>
</dbReference>
<dbReference type="InterPro" id="IPR050595">
    <property type="entry name" value="Bact_response_regulator"/>
</dbReference>
<evidence type="ECO:0000313" key="5">
    <source>
        <dbReference type="EMBL" id="QOY89919.1"/>
    </source>
</evidence>
<evidence type="ECO:0000259" key="3">
    <source>
        <dbReference type="PROSITE" id="PS50110"/>
    </source>
</evidence>
<dbReference type="Gene3D" id="3.40.50.2300">
    <property type="match status" value="1"/>
</dbReference>
<feature type="modified residue" description="4-aspartylphosphate" evidence="2">
    <location>
        <position position="64"/>
    </location>
</feature>
<dbReference type="RefSeq" id="WP_194451582.1">
    <property type="nucleotide sequence ID" value="NZ_CP063849.1"/>
</dbReference>
<dbReference type="InterPro" id="IPR001387">
    <property type="entry name" value="Cro/C1-type_HTH"/>
</dbReference>
<dbReference type="PROSITE" id="PS50110">
    <property type="entry name" value="RESPONSE_REGULATORY"/>
    <property type="match status" value="1"/>
</dbReference>
<dbReference type="CDD" id="cd00156">
    <property type="entry name" value="REC"/>
    <property type="match status" value="1"/>
</dbReference>
<protein>
    <submittedName>
        <fullName evidence="5">Response regulator</fullName>
    </submittedName>
</protein>
<sequence length="210" mass="23766">MSAEQIVTNPSLIDIAVLDDDIDFLTYVEDFLKDEGLYRVRTFDKPDTLFDSADDHRPDIVLLDMKMGEVRGDKVLEQLVTRYPGICVIIVTGYPSLEDMRATFRMKVFDYLAKPFSLAQLRQSLSNAVEQFGLGRTLPDRLREKLGHRIRILRAERDWSLKDLALSSKLSVSQISSIERGANLPSIESLLAISRAFGLKPSEILASIEF</sequence>
<dbReference type="GO" id="GO:0000160">
    <property type="term" value="P:phosphorelay signal transduction system"/>
    <property type="evidence" value="ECO:0007669"/>
    <property type="project" value="InterPro"/>
</dbReference>
<dbReference type="CDD" id="cd00093">
    <property type="entry name" value="HTH_XRE"/>
    <property type="match status" value="1"/>
</dbReference>
<dbReference type="AlphaFoldDB" id="A0A7S7SM02"/>
<keyword evidence="6" id="KW-1185">Reference proteome</keyword>
<dbReference type="PANTHER" id="PTHR44591">
    <property type="entry name" value="STRESS RESPONSE REGULATOR PROTEIN 1"/>
    <property type="match status" value="1"/>
</dbReference>
<keyword evidence="1 2" id="KW-0597">Phosphoprotein</keyword>
<dbReference type="GO" id="GO:0003677">
    <property type="term" value="F:DNA binding"/>
    <property type="evidence" value="ECO:0007669"/>
    <property type="project" value="InterPro"/>
</dbReference>
<dbReference type="Proteomes" id="UP000593892">
    <property type="component" value="Chromosome"/>
</dbReference>
<dbReference type="InterPro" id="IPR011006">
    <property type="entry name" value="CheY-like_superfamily"/>
</dbReference>
<evidence type="ECO:0000256" key="1">
    <source>
        <dbReference type="ARBA" id="ARBA00022553"/>
    </source>
</evidence>
<dbReference type="InterPro" id="IPR001789">
    <property type="entry name" value="Sig_transdc_resp-reg_receiver"/>
</dbReference>
<dbReference type="SUPFAM" id="SSF52172">
    <property type="entry name" value="CheY-like"/>
    <property type="match status" value="1"/>
</dbReference>